<dbReference type="STRING" id="156889.Mmc1_3594"/>
<dbReference type="NCBIfam" id="TIGR01141">
    <property type="entry name" value="hisC"/>
    <property type="match status" value="1"/>
</dbReference>
<organism evidence="13 14">
    <name type="scientific">Magnetococcus marinus (strain ATCC BAA-1437 / JCM 17883 / MC-1)</name>
    <dbReference type="NCBI Taxonomy" id="156889"/>
    <lineage>
        <taxon>Bacteria</taxon>
        <taxon>Pseudomonadati</taxon>
        <taxon>Pseudomonadota</taxon>
        <taxon>Magnetococcia</taxon>
        <taxon>Magnetococcales</taxon>
        <taxon>Magnetococcaceae</taxon>
        <taxon>Magnetococcus</taxon>
    </lineage>
</organism>
<reference evidence="14" key="1">
    <citation type="journal article" date="2009" name="Appl. Environ. Microbiol.">
        <title>Complete genome sequence of the chemolithoautotrophic marine magnetotactic coccus strain MC-1.</title>
        <authorList>
            <person name="Schubbe S."/>
            <person name="Williams T.J."/>
            <person name="Xie G."/>
            <person name="Kiss H.E."/>
            <person name="Brettin T.S."/>
            <person name="Martinez D."/>
            <person name="Ross C.A."/>
            <person name="Schuler D."/>
            <person name="Cox B.L."/>
            <person name="Nealson K.H."/>
            <person name="Bazylinski D.A."/>
        </authorList>
    </citation>
    <scope>NUCLEOTIDE SEQUENCE [LARGE SCALE GENOMIC DNA]</scope>
    <source>
        <strain evidence="14">ATCC BAA-1437 / JCM 17883 / MC-1</strain>
    </source>
</reference>
<proteinExistence type="inferred from homology"/>
<evidence type="ECO:0000256" key="4">
    <source>
        <dbReference type="ARBA" id="ARBA00011738"/>
    </source>
</evidence>
<comment type="cofactor">
    <cofactor evidence="1 11">
        <name>pyridoxal 5'-phosphate</name>
        <dbReference type="ChEBI" id="CHEBI:597326"/>
    </cofactor>
</comment>
<dbReference type="CDD" id="cd00609">
    <property type="entry name" value="AAT_like"/>
    <property type="match status" value="1"/>
</dbReference>
<dbReference type="InterPro" id="IPR015422">
    <property type="entry name" value="PyrdxlP-dep_Trfase_small"/>
</dbReference>
<evidence type="ECO:0000313" key="14">
    <source>
        <dbReference type="Proteomes" id="UP000002586"/>
    </source>
</evidence>
<evidence type="ECO:0000256" key="6">
    <source>
        <dbReference type="ARBA" id="ARBA00022605"/>
    </source>
</evidence>
<evidence type="ECO:0000256" key="3">
    <source>
        <dbReference type="ARBA" id="ARBA00007970"/>
    </source>
</evidence>
<keyword evidence="5 11" id="KW-0032">Aminotransferase</keyword>
<evidence type="ECO:0000256" key="10">
    <source>
        <dbReference type="ARBA" id="ARBA00047481"/>
    </source>
</evidence>
<evidence type="ECO:0000256" key="1">
    <source>
        <dbReference type="ARBA" id="ARBA00001933"/>
    </source>
</evidence>
<dbReference type="InterPro" id="IPR004839">
    <property type="entry name" value="Aminotransferase_I/II_large"/>
</dbReference>
<gene>
    <name evidence="11" type="primary">hisC</name>
    <name evidence="13" type="ordered locus">Mmc1_3594</name>
</gene>
<dbReference type="KEGG" id="mgm:Mmc1_3594"/>
<dbReference type="InterPro" id="IPR005861">
    <property type="entry name" value="HisP_aminotrans"/>
</dbReference>
<dbReference type="InterPro" id="IPR004838">
    <property type="entry name" value="NHTrfase_class1_PyrdxlP-BS"/>
</dbReference>
<keyword evidence="7 11" id="KW-0808">Transferase</keyword>
<comment type="pathway">
    <text evidence="2 11">Amino-acid biosynthesis; L-histidine biosynthesis; L-histidine from 5-phospho-alpha-D-ribose 1-diphosphate: step 7/9.</text>
</comment>
<dbReference type="PROSITE" id="PS00105">
    <property type="entry name" value="AA_TRANSFER_CLASS_1"/>
    <property type="match status" value="1"/>
</dbReference>
<comment type="subunit">
    <text evidence="4 11">Homodimer.</text>
</comment>
<evidence type="ECO:0000313" key="13">
    <source>
        <dbReference type="EMBL" id="ABK46079.1"/>
    </source>
</evidence>
<sequence>MDHDMSVQQWVRPEILAMAGYTPGEQPKPGEQVIKLNTNENPYGPPEAVKQAMHAAIHDNLRRYPSPDGYGVREAAARVLGHGLTPEQIILGNGSDDLLTMLLRTFIDPGQVVASMEPTYTLYEALVTIQGGCYRSVPWQPDGGLPLEGLVALQPKLIFVTRPNAPTGHVVPLEQVAALCQAVAQSAVVVLDEAYGDFAEDHGLPLLAAHPNLIITRSASKSLSLAGMRIGIGFMHADVALQMHKVRDSYNVDRVAQAALLAAYENWSDYAPLIARIKQQRQWTTTQLRKRGFEVKDSYGNFVLARVPQGGLDGLQWLESLKKRGILIRYFGSIPQLSEFLRITIGTEEEMALLMTAIDEIMKVA</sequence>
<keyword evidence="9 11" id="KW-0368">Histidine biosynthesis</keyword>
<evidence type="ECO:0000256" key="7">
    <source>
        <dbReference type="ARBA" id="ARBA00022679"/>
    </source>
</evidence>
<keyword evidence="14" id="KW-1185">Reference proteome</keyword>
<dbReference type="PANTHER" id="PTHR42885:SF2">
    <property type="entry name" value="HISTIDINOL-PHOSPHATE AMINOTRANSFERASE"/>
    <property type="match status" value="1"/>
</dbReference>
<accession>A0LDN6</accession>
<evidence type="ECO:0000256" key="11">
    <source>
        <dbReference type="HAMAP-Rule" id="MF_01023"/>
    </source>
</evidence>
<reference evidence="13 14" key="2">
    <citation type="journal article" date="2012" name="Int. J. Syst. Evol. Microbiol.">
        <title>Magnetococcus marinus gen. nov., sp. nov., a marine, magnetotactic bacterium that represents a novel lineage (Magnetococcaceae fam. nov.; Magnetococcales ord. nov.) at the base of the Alphaproteobacteria.</title>
        <authorList>
            <person name="Bazylinski D.A."/>
            <person name="Williams T.J."/>
            <person name="Lefevre C.T."/>
            <person name="Berg R.J."/>
            <person name="Zhang C.L."/>
            <person name="Bowser S.S."/>
            <person name="Dean A.J."/>
            <person name="Beveridge T.J."/>
        </authorList>
    </citation>
    <scope>NUCLEOTIDE SEQUENCE [LARGE SCALE GENOMIC DNA]</scope>
    <source>
        <strain evidence="14">ATCC BAA-1437 / JCM 17883 / MC-1</strain>
    </source>
</reference>
<keyword evidence="8 11" id="KW-0663">Pyridoxal phosphate</keyword>
<dbReference type="SUPFAM" id="SSF53383">
    <property type="entry name" value="PLP-dependent transferases"/>
    <property type="match status" value="1"/>
</dbReference>
<dbReference type="InterPro" id="IPR015424">
    <property type="entry name" value="PyrdxlP-dep_Trfase"/>
</dbReference>
<name>A0LDN6_MAGMM</name>
<dbReference type="eggNOG" id="COG0079">
    <property type="taxonomic scope" value="Bacteria"/>
</dbReference>
<feature type="modified residue" description="N6-(pyridoxal phosphate)lysine" evidence="11">
    <location>
        <position position="221"/>
    </location>
</feature>
<dbReference type="Gene3D" id="3.40.640.10">
    <property type="entry name" value="Type I PLP-dependent aspartate aminotransferase-like (Major domain)"/>
    <property type="match status" value="1"/>
</dbReference>
<protein>
    <recommendedName>
        <fullName evidence="11">Histidinol-phosphate aminotransferase</fullName>
        <ecNumber evidence="11">2.6.1.9</ecNumber>
    </recommendedName>
    <alternativeName>
        <fullName evidence="11">Imidazole acetol-phosphate transaminase</fullName>
    </alternativeName>
</protein>
<keyword evidence="6 11" id="KW-0028">Amino-acid biosynthesis</keyword>
<comment type="catalytic activity">
    <reaction evidence="10 11">
        <text>L-histidinol phosphate + 2-oxoglutarate = 3-(imidazol-4-yl)-2-oxopropyl phosphate + L-glutamate</text>
        <dbReference type="Rhea" id="RHEA:23744"/>
        <dbReference type="ChEBI" id="CHEBI:16810"/>
        <dbReference type="ChEBI" id="CHEBI:29985"/>
        <dbReference type="ChEBI" id="CHEBI:57766"/>
        <dbReference type="ChEBI" id="CHEBI:57980"/>
        <dbReference type="EC" id="2.6.1.9"/>
    </reaction>
</comment>
<dbReference type="GO" id="GO:0030170">
    <property type="term" value="F:pyridoxal phosphate binding"/>
    <property type="evidence" value="ECO:0007669"/>
    <property type="project" value="InterPro"/>
</dbReference>
<dbReference type="EMBL" id="CP000471">
    <property type="protein sequence ID" value="ABK46079.1"/>
    <property type="molecule type" value="Genomic_DNA"/>
</dbReference>
<feature type="domain" description="Aminotransferase class I/classII large" evidence="12">
    <location>
        <begin position="32"/>
        <end position="358"/>
    </location>
</feature>
<evidence type="ECO:0000256" key="8">
    <source>
        <dbReference type="ARBA" id="ARBA00022898"/>
    </source>
</evidence>
<comment type="similarity">
    <text evidence="3 11">Belongs to the class-II pyridoxal-phosphate-dependent aminotransferase family. Histidinol-phosphate aminotransferase subfamily.</text>
</comment>
<dbReference type="Gene3D" id="3.90.1150.10">
    <property type="entry name" value="Aspartate Aminotransferase, domain 1"/>
    <property type="match status" value="1"/>
</dbReference>
<dbReference type="PANTHER" id="PTHR42885">
    <property type="entry name" value="HISTIDINOL-PHOSPHATE AMINOTRANSFERASE-RELATED"/>
    <property type="match status" value="1"/>
</dbReference>
<evidence type="ECO:0000256" key="5">
    <source>
        <dbReference type="ARBA" id="ARBA00022576"/>
    </source>
</evidence>
<dbReference type="HAMAP" id="MF_01023">
    <property type="entry name" value="HisC_aminotrans_2"/>
    <property type="match status" value="1"/>
</dbReference>
<dbReference type="Pfam" id="PF00155">
    <property type="entry name" value="Aminotran_1_2"/>
    <property type="match status" value="1"/>
</dbReference>
<dbReference type="GO" id="GO:0004400">
    <property type="term" value="F:histidinol-phosphate transaminase activity"/>
    <property type="evidence" value="ECO:0007669"/>
    <property type="project" value="UniProtKB-UniRule"/>
</dbReference>
<dbReference type="EC" id="2.6.1.9" evidence="11"/>
<evidence type="ECO:0000259" key="12">
    <source>
        <dbReference type="Pfam" id="PF00155"/>
    </source>
</evidence>
<dbReference type="GO" id="GO:0000105">
    <property type="term" value="P:L-histidine biosynthetic process"/>
    <property type="evidence" value="ECO:0007669"/>
    <property type="project" value="UniProtKB-UniRule"/>
</dbReference>
<dbReference type="InterPro" id="IPR015421">
    <property type="entry name" value="PyrdxlP-dep_Trfase_major"/>
</dbReference>
<evidence type="ECO:0000256" key="2">
    <source>
        <dbReference type="ARBA" id="ARBA00005011"/>
    </source>
</evidence>
<evidence type="ECO:0000256" key="9">
    <source>
        <dbReference type="ARBA" id="ARBA00023102"/>
    </source>
</evidence>
<dbReference type="UniPathway" id="UPA00031">
    <property type="reaction ID" value="UER00012"/>
</dbReference>
<dbReference type="Proteomes" id="UP000002586">
    <property type="component" value="Chromosome"/>
</dbReference>
<dbReference type="AlphaFoldDB" id="A0LDN6"/>
<dbReference type="HOGENOM" id="CLU_017584_3_0_5"/>